<dbReference type="AlphaFoldDB" id="A0A1B0DAR9"/>
<accession>A0A1B0DAR9</accession>
<sequence length="160" mass="18408">MANPGSASSSLMLDRMSELYCNNLMSDVIFLVGDERTRVPGHKFLVKTEATLEIFLSLSQKQLNEIAELDGLNCEEFELFSAIMTWAQHNCLKLQIPCTPKNLREILGDVLYKIRFPIFSKEEIFEVFAEYRHILTHNEIRDIIQTYKGKDITAYAKVIS</sequence>
<dbReference type="EnsemblMetazoa" id="PPAI004774-RA">
    <property type="protein sequence ID" value="PPAI004774-PA"/>
    <property type="gene ID" value="PPAI004774"/>
</dbReference>
<keyword evidence="2" id="KW-1185">Reference proteome</keyword>
<organism evidence="1 2">
    <name type="scientific">Phlebotomus papatasi</name>
    <name type="common">Sandfly</name>
    <dbReference type="NCBI Taxonomy" id="29031"/>
    <lineage>
        <taxon>Eukaryota</taxon>
        <taxon>Metazoa</taxon>
        <taxon>Ecdysozoa</taxon>
        <taxon>Arthropoda</taxon>
        <taxon>Hexapoda</taxon>
        <taxon>Insecta</taxon>
        <taxon>Pterygota</taxon>
        <taxon>Neoptera</taxon>
        <taxon>Endopterygota</taxon>
        <taxon>Diptera</taxon>
        <taxon>Nematocera</taxon>
        <taxon>Psychodoidea</taxon>
        <taxon>Psychodidae</taxon>
        <taxon>Phlebotomus</taxon>
        <taxon>Phlebotomus</taxon>
    </lineage>
</organism>
<dbReference type="SMART" id="SM00875">
    <property type="entry name" value="BACK"/>
    <property type="match status" value="1"/>
</dbReference>
<reference evidence="1" key="1">
    <citation type="submission" date="2022-08" db="UniProtKB">
        <authorList>
            <consortium name="EnsemblMetazoa"/>
        </authorList>
    </citation>
    <scope>IDENTIFICATION</scope>
    <source>
        <strain evidence="1">Israel</strain>
    </source>
</reference>
<dbReference type="PANTHER" id="PTHR45774:SF3">
    <property type="entry name" value="BTB (POZ) DOMAIN-CONTAINING 2B-RELATED"/>
    <property type="match status" value="1"/>
</dbReference>
<dbReference type="Proteomes" id="UP000092462">
    <property type="component" value="Unassembled WGS sequence"/>
</dbReference>
<dbReference type="Pfam" id="PF07707">
    <property type="entry name" value="BACK"/>
    <property type="match status" value="1"/>
</dbReference>
<dbReference type="Gene3D" id="1.25.40.420">
    <property type="match status" value="1"/>
</dbReference>
<name>A0A1B0DAR9_PHLPP</name>
<protein>
    <submittedName>
        <fullName evidence="1">Uncharacterized protein</fullName>
    </submittedName>
</protein>
<evidence type="ECO:0000313" key="1">
    <source>
        <dbReference type="EnsemblMetazoa" id="PPAI004774-PA"/>
    </source>
</evidence>
<dbReference type="InterPro" id="IPR011705">
    <property type="entry name" value="BACK"/>
</dbReference>
<proteinExistence type="predicted"/>
<dbReference type="VEuPathDB" id="VectorBase:PPAI004774"/>
<dbReference type="PANTHER" id="PTHR45774">
    <property type="entry name" value="BTB/POZ DOMAIN-CONTAINING"/>
    <property type="match status" value="1"/>
</dbReference>
<dbReference type="VEuPathDB" id="VectorBase:PPAPM1_010913"/>
<evidence type="ECO:0000313" key="2">
    <source>
        <dbReference type="Proteomes" id="UP000092462"/>
    </source>
</evidence>
<dbReference type="EMBL" id="AJVK01029261">
    <property type="status" value="NOT_ANNOTATED_CDS"/>
    <property type="molecule type" value="Genomic_DNA"/>
</dbReference>